<dbReference type="PIRSF" id="PIRSF037217">
    <property type="entry name" value="Carboxypeptidase_S"/>
    <property type="match status" value="1"/>
</dbReference>
<evidence type="ECO:0000313" key="11">
    <source>
        <dbReference type="Proteomes" id="UP001172673"/>
    </source>
</evidence>
<reference evidence="10" key="1">
    <citation type="submission" date="2022-10" db="EMBL/GenBank/DDBJ databases">
        <title>Culturing micro-colonial fungi from biological soil crusts in the Mojave desert and describing Neophaeococcomyces mojavensis, and introducing the new genera and species Taxawa tesnikishii.</title>
        <authorList>
            <person name="Kurbessoian T."/>
            <person name="Stajich J.E."/>
        </authorList>
    </citation>
    <scope>NUCLEOTIDE SEQUENCE</scope>
    <source>
        <strain evidence="10">TK_41</strain>
    </source>
</reference>
<feature type="compositionally biased region" description="Polar residues" evidence="8">
    <location>
        <begin position="1"/>
        <end position="11"/>
    </location>
</feature>
<gene>
    <name evidence="10" type="primary">CPS1</name>
    <name evidence="10" type="ORF">H2200_008172</name>
</gene>
<accession>A0AA38X592</accession>
<dbReference type="EC" id="3.4.17.4" evidence="10"/>
<dbReference type="InterPro" id="IPR011650">
    <property type="entry name" value="Peptidase_M20_dimer"/>
</dbReference>
<sequence length="588" mass="66184">MVLNRVFSQPPTMHPRSRQDISHKNVEQLFRDGTFQDVVAHRLADSVKIPTITYDGMGHVGKDDRWDVFFQFSEFLEKTFPRVYEELEVETVNEHALLYTWRGTREDVKPLLFMAHSDVVPAGESTTEDWTYPPFSGHYDGEFIWGRGSEDDKSNLIAMLTAIDCLLKCDFTPNRTVIVSVGFDEEGGAEQSYGARCLAEKLLERYGNDGVELIFDEGIASIERRFGTDFALPATAEKGYIDVTVAVSVPGGHSSTPPDHTASTFSSDAPIGKHVTNNETVGFLAQVIRLIEDHPFKSQLVRNNPTLTYLRQAALYSKQMPEDLRQAVLGSQSSKKLLDYMDQDRERRAMIRTSTAVDVIQGGDKVNSLPENASILVNHRIAIQDSVKAVKDYYVKLLSPWAQERSFKLHAFGAEPPYENGTSTPPTNTSDCGDLRLSAHYELESSPVSSAEDSRFALLAGTIKGVFGDDVVVAPEMLTGDLDCPRTNLRVRVLTRPGNTDTRYYWDLSSQIYRMSPWRASHDPRGTRMHTVDERMPIKGLMEMVHFYHEFIRIVDEVRTDEPSVQADHGRNRRESDVAVLPQHGCVK</sequence>
<comment type="similarity">
    <text evidence="1">Belongs to the peptidase M20A family.</text>
</comment>
<dbReference type="Pfam" id="PF01546">
    <property type="entry name" value="Peptidase_M20"/>
    <property type="match status" value="1"/>
</dbReference>
<feature type="binding site" evidence="7">
    <location>
        <position position="186"/>
    </location>
    <ligand>
        <name>Zn(2+)</name>
        <dbReference type="ChEBI" id="CHEBI:29105"/>
        <label>1</label>
    </ligand>
</feature>
<feature type="region of interest" description="Disordered" evidence="8">
    <location>
        <begin position="1"/>
        <end position="20"/>
    </location>
</feature>
<dbReference type="GO" id="GO:0051603">
    <property type="term" value="P:proteolysis involved in protein catabolic process"/>
    <property type="evidence" value="ECO:0007669"/>
    <property type="project" value="TreeGrafter"/>
</dbReference>
<keyword evidence="11" id="KW-1185">Reference proteome</keyword>
<dbReference type="InterPro" id="IPR017141">
    <property type="entry name" value="Pept_M20_carboxypep"/>
</dbReference>
<evidence type="ECO:0000256" key="5">
    <source>
        <dbReference type="ARBA" id="ARBA00022833"/>
    </source>
</evidence>
<keyword evidence="10" id="KW-0121">Carboxypeptidase</keyword>
<dbReference type="Proteomes" id="UP001172673">
    <property type="component" value="Unassembled WGS sequence"/>
</dbReference>
<dbReference type="PANTHER" id="PTHR45962">
    <property type="entry name" value="N-FATTY-ACYL-AMINO ACID SYNTHASE/HYDROLASE PM20D1"/>
    <property type="match status" value="1"/>
</dbReference>
<feature type="binding site" evidence="7">
    <location>
        <position position="116"/>
    </location>
    <ligand>
        <name>Zn(2+)</name>
        <dbReference type="ChEBI" id="CHEBI:29105"/>
        <label>2</label>
    </ligand>
</feature>
<evidence type="ECO:0000256" key="4">
    <source>
        <dbReference type="ARBA" id="ARBA00022801"/>
    </source>
</evidence>
<evidence type="ECO:0000256" key="7">
    <source>
        <dbReference type="PIRSR" id="PIRSR037217-2"/>
    </source>
</evidence>
<dbReference type="GO" id="GO:0004181">
    <property type="term" value="F:metallocarboxypeptidase activity"/>
    <property type="evidence" value="ECO:0007669"/>
    <property type="project" value="UniProtKB-EC"/>
</dbReference>
<feature type="binding site" evidence="7">
    <location>
        <position position="530"/>
    </location>
    <ligand>
        <name>Zn(2+)</name>
        <dbReference type="ChEBI" id="CHEBI:29105"/>
        <label>1</label>
    </ligand>
</feature>
<dbReference type="EMBL" id="JAPDRK010000012">
    <property type="protein sequence ID" value="KAJ9607100.1"/>
    <property type="molecule type" value="Genomic_DNA"/>
</dbReference>
<feature type="active site" description="Proton acceptor" evidence="6">
    <location>
        <position position="185"/>
    </location>
</feature>
<evidence type="ECO:0000256" key="2">
    <source>
        <dbReference type="ARBA" id="ARBA00022670"/>
    </source>
</evidence>
<evidence type="ECO:0000313" key="10">
    <source>
        <dbReference type="EMBL" id="KAJ9607100.1"/>
    </source>
</evidence>
<evidence type="ECO:0000256" key="3">
    <source>
        <dbReference type="ARBA" id="ARBA00022723"/>
    </source>
</evidence>
<protein>
    <submittedName>
        <fullName evidence="10">Gly-Xaa carboxypeptidase</fullName>
        <ecNumber evidence="10">3.4.17.4</ecNumber>
    </submittedName>
</protein>
<proteinExistence type="inferred from homology"/>
<dbReference type="InterPro" id="IPR047177">
    <property type="entry name" value="Pept_M20A"/>
</dbReference>
<name>A0AA38X592_9EURO</name>
<dbReference type="PROSITE" id="PS00758">
    <property type="entry name" value="ARGE_DAPE_CPG2_1"/>
    <property type="match status" value="1"/>
</dbReference>
<dbReference type="Gene3D" id="3.40.630.10">
    <property type="entry name" value="Zn peptidases"/>
    <property type="match status" value="1"/>
</dbReference>
<dbReference type="GO" id="GO:0046872">
    <property type="term" value="F:metal ion binding"/>
    <property type="evidence" value="ECO:0007669"/>
    <property type="project" value="UniProtKB-KW"/>
</dbReference>
<feature type="active site" evidence="6">
    <location>
        <position position="118"/>
    </location>
</feature>
<dbReference type="GO" id="GO:0000328">
    <property type="term" value="C:fungal-type vacuole lumen"/>
    <property type="evidence" value="ECO:0007669"/>
    <property type="project" value="TreeGrafter"/>
</dbReference>
<evidence type="ECO:0000256" key="8">
    <source>
        <dbReference type="SAM" id="MobiDB-lite"/>
    </source>
</evidence>
<dbReference type="InterPro" id="IPR002933">
    <property type="entry name" value="Peptidase_M20"/>
</dbReference>
<dbReference type="Gene3D" id="1.10.150.900">
    <property type="match status" value="1"/>
</dbReference>
<keyword evidence="2" id="KW-0645">Protease</keyword>
<dbReference type="InterPro" id="IPR001261">
    <property type="entry name" value="ArgE/DapE_CS"/>
</dbReference>
<dbReference type="SUPFAM" id="SSF53187">
    <property type="entry name" value="Zn-dependent exopeptidases"/>
    <property type="match status" value="1"/>
</dbReference>
<feature type="binding site" evidence="7">
    <location>
        <position position="151"/>
    </location>
    <ligand>
        <name>Zn(2+)</name>
        <dbReference type="ChEBI" id="CHEBI:29105"/>
        <label>2</label>
    </ligand>
</feature>
<feature type="binding site" evidence="7">
    <location>
        <position position="216"/>
    </location>
    <ligand>
        <name>Zn(2+)</name>
        <dbReference type="ChEBI" id="CHEBI:29105"/>
        <label>2</label>
    </ligand>
</feature>
<keyword evidence="5 7" id="KW-0862">Zinc</keyword>
<feature type="domain" description="Peptidase M20 dimerisation" evidence="9">
    <location>
        <begin position="236"/>
        <end position="399"/>
    </location>
</feature>
<dbReference type="PANTHER" id="PTHR45962:SF1">
    <property type="entry name" value="N-FATTY-ACYL-AMINO ACID SYNTHASE_HYDROLASE PM20D1"/>
    <property type="match status" value="1"/>
</dbReference>
<evidence type="ECO:0000259" key="9">
    <source>
        <dbReference type="Pfam" id="PF07687"/>
    </source>
</evidence>
<comment type="caution">
    <text evidence="10">The sequence shown here is derived from an EMBL/GenBank/DDBJ whole genome shotgun (WGS) entry which is preliminary data.</text>
</comment>
<dbReference type="FunFam" id="3.40.630.10:FF:000027">
    <property type="entry name" value="N-fatty-acyl-amino acid synthase/hydrolase PM20D1"/>
    <property type="match status" value="1"/>
</dbReference>
<feature type="binding site" evidence="7">
    <location>
        <position position="151"/>
    </location>
    <ligand>
        <name>Zn(2+)</name>
        <dbReference type="ChEBI" id="CHEBI:29105"/>
        <label>1</label>
    </ligand>
</feature>
<keyword evidence="4 10" id="KW-0378">Hydrolase</keyword>
<evidence type="ECO:0000256" key="1">
    <source>
        <dbReference type="ARBA" id="ARBA00006247"/>
    </source>
</evidence>
<keyword evidence="3 7" id="KW-0479">Metal-binding</keyword>
<dbReference type="Pfam" id="PF07687">
    <property type="entry name" value="M20_dimer"/>
    <property type="match status" value="1"/>
</dbReference>
<dbReference type="AlphaFoldDB" id="A0AA38X592"/>
<evidence type="ECO:0000256" key="6">
    <source>
        <dbReference type="PIRSR" id="PIRSR037217-1"/>
    </source>
</evidence>
<dbReference type="CDD" id="cd05674">
    <property type="entry name" value="M20_yscS"/>
    <property type="match status" value="1"/>
</dbReference>
<organism evidence="10 11">
    <name type="scientific">Cladophialophora chaetospira</name>
    <dbReference type="NCBI Taxonomy" id="386627"/>
    <lineage>
        <taxon>Eukaryota</taxon>
        <taxon>Fungi</taxon>
        <taxon>Dikarya</taxon>
        <taxon>Ascomycota</taxon>
        <taxon>Pezizomycotina</taxon>
        <taxon>Eurotiomycetes</taxon>
        <taxon>Chaetothyriomycetidae</taxon>
        <taxon>Chaetothyriales</taxon>
        <taxon>Herpotrichiellaceae</taxon>
        <taxon>Cladophialophora</taxon>
    </lineage>
</organism>